<keyword evidence="1" id="KW-1133">Transmembrane helix</keyword>
<gene>
    <name evidence="2" type="ORF">CAMP_LOCUS11290</name>
</gene>
<keyword evidence="3" id="KW-1185">Reference proteome</keyword>
<keyword evidence="1" id="KW-0812">Transmembrane</keyword>
<proteinExistence type="predicted"/>
<dbReference type="AlphaFoldDB" id="A0A9P1IMX0"/>
<evidence type="ECO:0000313" key="3">
    <source>
        <dbReference type="Proteomes" id="UP001152747"/>
    </source>
</evidence>
<dbReference type="EMBL" id="CANHGI010000004">
    <property type="protein sequence ID" value="CAI5448653.1"/>
    <property type="molecule type" value="Genomic_DNA"/>
</dbReference>
<name>A0A9P1IMX0_9PELO</name>
<evidence type="ECO:0000313" key="2">
    <source>
        <dbReference type="EMBL" id="CAI5448653.1"/>
    </source>
</evidence>
<accession>A0A9P1IMX0</accession>
<reference evidence="2" key="1">
    <citation type="submission" date="2022-11" db="EMBL/GenBank/DDBJ databases">
        <authorList>
            <person name="Kikuchi T."/>
        </authorList>
    </citation>
    <scope>NUCLEOTIDE SEQUENCE</scope>
    <source>
        <strain evidence="2">PS1010</strain>
    </source>
</reference>
<dbReference type="Proteomes" id="UP001152747">
    <property type="component" value="Unassembled WGS sequence"/>
</dbReference>
<comment type="caution">
    <text evidence="2">The sequence shown here is derived from an EMBL/GenBank/DDBJ whole genome shotgun (WGS) entry which is preliminary data.</text>
</comment>
<feature type="transmembrane region" description="Helical" evidence="1">
    <location>
        <begin position="12"/>
        <end position="36"/>
    </location>
</feature>
<keyword evidence="1" id="KW-0472">Membrane</keyword>
<feature type="transmembrane region" description="Helical" evidence="1">
    <location>
        <begin position="48"/>
        <end position="67"/>
    </location>
</feature>
<protein>
    <submittedName>
        <fullName evidence="2">Uncharacterized protein</fullName>
    </submittedName>
</protein>
<sequence length="90" mass="10119">MYGENERIAKVNSISIINIMSTISLNTGILLFAEYLNSTQNKDIPMVQMFYALNQLPEIALSLIFIITNTDRRVIKQISAIPRSSTIVVT</sequence>
<evidence type="ECO:0000256" key="1">
    <source>
        <dbReference type="SAM" id="Phobius"/>
    </source>
</evidence>
<organism evidence="2 3">
    <name type="scientific">Caenorhabditis angaria</name>
    <dbReference type="NCBI Taxonomy" id="860376"/>
    <lineage>
        <taxon>Eukaryota</taxon>
        <taxon>Metazoa</taxon>
        <taxon>Ecdysozoa</taxon>
        <taxon>Nematoda</taxon>
        <taxon>Chromadorea</taxon>
        <taxon>Rhabditida</taxon>
        <taxon>Rhabditina</taxon>
        <taxon>Rhabditomorpha</taxon>
        <taxon>Rhabditoidea</taxon>
        <taxon>Rhabditidae</taxon>
        <taxon>Peloderinae</taxon>
        <taxon>Caenorhabditis</taxon>
    </lineage>
</organism>